<dbReference type="Gene3D" id="2.40.50.140">
    <property type="entry name" value="Nucleic acid-binding proteins"/>
    <property type="match status" value="1"/>
</dbReference>
<dbReference type="PANTHER" id="PTHR47964">
    <property type="entry name" value="ATP-DEPENDENT DNA HELICASE HOMOLOG RECG, CHLOROPLASTIC"/>
    <property type="match status" value="1"/>
</dbReference>
<comment type="caution">
    <text evidence="11">The sequence shown here is derived from an EMBL/GenBank/DDBJ whole genome shotgun (WGS) entry which is preliminary data.</text>
</comment>
<dbReference type="Pfam" id="PF00271">
    <property type="entry name" value="Helicase_C"/>
    <property type="match status" value="1"/>
</dbReference>
<evidence type="ECO:0000256" key="5">
    <source>
        <dbReference type="ARBA" id="ARBA00022840"/>
    </source>
</evidence>
<dbReference type="PANTHER" id="PTHR47964:SF1">
    <property type="entry name" value="ATP-DEPENDENT DNA HELICASE HOMOLOG RECG, CHLOROPLASTIC"/>
    <property type="match status" value="1"/>
</dbReference>
<keyword evidence="4" id="KW-0347">Helicase</keyword>
<evidence type="ECO:0000256" key="4">
    <source>
        <dbReference type="ARBA" id="ARBA00022806"/>
    </source>
</evidence>
<keyword evidence="1" id="KW-0547">Nucleotide-binding</keyword>
<reference evidence="11" key="2">
    <citation type="journal article" date="2021" name="Genome Biol. Evol.">
        <title>Developing a high-quality reference genome for a parasitic bivalve with doubly uniparental inheritance (Bivalvia: Unionida).</title>
        <authorList>
            <person name="Smith C.H."/>
        </authorList>
    </citation>
    <scope>NUCLEOTIDE SEQUENCE</scope>
    <source>
        <strain evidence="11">CHS0354</strain>
        <tissue evidence="11">Mantle</tissue>
    </source>
</reference>
<evidence type="ECO:0000256" key="3">
    <source>
        <dbReference type="ARBA" id="ARBA00022801"/>
    </source>
</evidence>
<dbReference type="GO" id="GO:0003678">
    <property type="term" value="F:DNA helicase activity"/>
    <property type="evidence" value="ECO:0007669"/>
    <property type="project" value="TreeGrafter"/>
</dbReference>
<sequence length="676" mass="76817">MLGEIGINTFWDFLNYFPRKYIDRSTIKSIGALVEGEDTTIVGEILDTKAEGLSWKKSRFVVYVSDYSGHVLKLIWFYGTAYLKEKFKIGDIIAAHGKVTMFGYEPTMTHPEIDVIKTRDRESENNQNELATVSASDYDLFNAGGIVGFYSTSEKMKQIGLTSKSIRYLMKRLLDEVEKEIPNIFSLEIQAQENLISFAEAYRLIHFPLSQQTLIDAKRTLKWTELFLLQFMFALRYRNQKKKESMFKFVCKQGNDSFEDKLKSVIPYKLTQAQQRAVSEINENMGAGTPMNRLLQGDVGSGKTIVAIHAMMRAVDNGTQCVLMAPTEILATQHFIVIKKLLDQYDLKSALVVGKQTKKLKQEIITGIENGSTQIVVGTHAVLESNVLFHKLGLVIIDEQHRFGVLQRKALQDKALSPHLLIMTATPIPRTLSMTLYGDLDVSVLNEYPTNRKKVITKVLFESERNKVYENIRQEVAKGRQVYVVYPLVEESEKIDLAAAVQEYERLKVEVFPEFTLGLIHVCTTVIEVGIDIPNASIIVIEHAERFGISQLHQLRGRVGRGEEQSYAYLIYCGHISVESKERLNAIESTIDGFKLAEIDFKLRGAGNILGTEQAGRVDALKIANLYEDRELLESARDAAFRLSKEDPQLRTEQNRELRKMYIKFFGRMSELINVG</sequence>
<evidence type="ECO:0000256" key="7">
    <source>
        <dbReference type="ARBA" id="ARBA00023204"/>
    </source>
</evidence>
<dbReference type="CDD" id="cd17992">
    <property type="entry name" value="DEXHc_RecG"/>
    <property type="match status" value="1"/>
</dbReference>
<dbReference type="Proteomes" id="UP001195483">
    <property type="component" value="Unassembled WGS sequence"/>
</dbReference>
<keyword evidence="7" id="KW-0234">DNA repair</keyword>
<dbReference type="PROSITE" id="PS51192">
    <property type="entry name" value="HELICASE_ATP_BIND_1"/>
    <property type="match status" value="1"/>
</dbReference>
<dbReference type="GO" id="GO:0016787">
    <property type="term" value="F:hydrolase activity"/>
    <property type="evidence" value="ECO:0007669"/>
    <property type="project" value="UniProtKB-KW"/>
</dbReference>
<name>A0AAE0T800_9BIVA</name>
<dbReference type="InterPro" id="IPR027417">
    <property type="entry name" value="P-loop_NTPase"/>
</dbReference>
<dbReference type="GO" id="GO:0005524">
    <property type="term" value="F:ATP binding"/>
    <property type="evidence" value="ECO:0007669"/>
    <property type="project" value="UniProtKB-KW"/>
</dbReference>
<evidence type="ECO:0000256" key="8">
    <source>
        <dbReference type="ARBA" id="ARBA00049819"/>
    </source>
</evidence>
<dbReference type="GO" id="GO:0006281">
    <property type="term" value="P:DNA repair"/>
    <property type="evidence" value="ECO:0007669"/>
    <property type="project" value="UniProtKB-KW"/>
</dbReference>
<dbReference type="AlphaFoldDB" id="A0AAE0T800"/>
<dbReference type="InterPro" id="IPR014001">
    <property type="entry name" value="Helicase_ATP-bd"/>
</dbReference>
<dbReference type="InterPro" id="IPR011545">
    <property type="entry name" value="DEAD/DEAH_box_helicase_dom"/>
</dbReference>
<keyword evidence="12" id="KW-1185">Reference proteome</keyword>
<dbReference type="GO" id="GO:0003677">
    <property type="term" value="F:DNA binding"/>
    <property type="evidence" value="ECO:0007669"/>
    <property type="project" value="UniProtKB-KW"/>
</dbReference>
<dbReference type="Pfam" id="PF17191">
    <property type="entry name" value="RecG_wedge"/>
    <property type="match status" value="1"/>
</dbReference>
<evidence type="ECO:0000256" key="1">
    <source>
        <dbReference type="ARBA" id="ARBA00022741"/>
    </source>
</evidence>
<dbReference type="InterPro" id="IPR045562">
    <property type="entry name" value="RecG_dom3_C"/>
</dbReference>
<dbReference type="Pfam" id="PF19833">
    <property type="entry name" value="RecG_dom3_C"/>
    <property type="match status" value="1"/>
</dbReference>
<dbReference type="Gene3D" id="3.40.50.300">
    <property type="entry name" value="P-loop containing nucleotide triphosphate hydrolases"/>
    <property type="match status" value="3"/>
</dbReference>
<reference evidence="11" key="1">
    <citation type="journal article" date="2021" name="Genome Biol. Evol.">
        <title>A High-Quality Reference Genome for a Parasitic Bivalve with Doubly Uniparental Inheritance (Bivalvia: Unionida).</title>
        <authorList>
            <person name="Smith C.H."/>
        </authorList>
    </citation>
    <scope>NUCLEOTIDE SEQUENCE</scope>
    <source>
        <strain evidence="11">CHS0354</strain>
    </source>
</reference>
<keyword evidence="5" id="KW-0067">ATP-binding</keyword>
<dbReference type="InterPro" id="IPR033454">
    <property type="entry name" value="RecG_wedge"/>
</dbReference>
<evidence type="ECO:0000256" key="6">
    <source>
        <dbReference type="ARBA" id="ARBA00023125"/>
    </source>
</evidence>
<protein>
    <recommendedName>
        <fullName evidence="8">Probable DNA 3'-5' helicase RecG</fullName>
    </recommendedName>
</protein>
<evidence type="ECO:0000256" key="2">
    <source>
        <dbReference type="ARBA" id="ARBA00022763"/>
    </source>
</evidence>
<dbReference type="Pfam" id="PF00270">
    <property type="entry name" value="DEAD"/>
    <property type="match status" value="1"/>
</dbReference>
<keyword evidence="2" id="KW-0227">DNA damage</keyword>
<evidence type="ECO:0000313" key="11">
    <source>
        <dbReference type="EMBL" id="KAK3604868.1"/>
    </source>
</evidence>
<dbReference type="EMBL" id="JAEAOA010000085">
    <property type="protein sequence ID" value="KAK3604868.1"/>
    <property type="molecule type" value="Genomic_DNA"/>
</dbReference>
<dbReference type="InterPro" id="IPR047112">
    <property type="entry name" value="RecG/Mfd"/>
</dbReference>
<evidence type="ECO:0000259" key="10">
    <source>
        <dbReference type="PROSITE" id="PS51194"/>
    </source>
</evidence>
<reference evidence="11" key="3">
    <citation type="submission" date="2023-05" db="EMBL/GenBank/DDBJ databases">
        <authorList>
            <person name="Smith C.H."/>
        </authorList>
    </citation>
    <scope>NUCLEOTIDE SEQUENCE</scope>
    <source>
        <strain evidence="11">CHS0354</strain>
        <tissue evidence="11">Mantle</tissue>
    </source>
</reference>
<dbReference type="SUPFAM" id="SSF50249">
    <property type="entry name" value="Nucleic acid-binding proteins"/>
    <property type="match status" value="1"/>
</dbReference>
<gene>
    <name evidence="11" type="ORF">CHS0354_000531</name>
</gene>
<dbReference type="SUPFAM" id="SSF52540">
    <property type="entry name" value="P-loop containing nucleoside triphosphate hydrolases"/>
    <property type="match status" value="2"/>
</dbReference>
<dbReference type="InterPro" id="IPR001650">
    <property type="entry name" value="Helicase_C-like"/>
</dbReference>
<feature type="domain" description="Helicase C-terminal" evidence="10">
    <location>
        <begin position="439"/>
        <end position="607"/>
    </location>
</feature>
<accession>A0AAE0T800</accession>
<keyword evidence="3" id="KW-0378">Hydrolase</keyword>
<evidence type="ECO:0000259" key="9">
    <source>
        <dbReference type="PROSITE" id="PS51192"/>
    </source>
</evidence>
<dbReference type="NCBIfam" id="NF008165">
    <property type="entry name" value="PRK10917.1-3"/>
    <property type="match status" value="1"/>
</dbReference>
<organism evidence="11 12">
    <name type="scientific">Potamilus streckersoni</name>
    <dbReference type="NCBI Taxonomy" id="2493646"/>
    <lineage>
        <taxon>Eukaryota</taxon>
        <taxon>Metazoa</taxon>
        <taxon>Spiralia</taxon>
        <taxon>Lophotrochozoa</taxon>
        <taxon>Mollusca</taxon>
        <taxon>Bivalvia</taxon>
        <taxon>Autobranchia</taxon>
        <taxon>Heteroconchia</taxon>
        <taxon>Palaeoheterodonta</taxon>
        <taxon>Unionida</taxon>
        <taxon>Unionoidea</taxon>
        <taxon>Unionidae</taxon>
        <taxon>Ambleminae</taxon>
        <taxon>Lampsilini</taxon>
        <taxon>Potamilus</taxon>
    </lineage>
</organism>
<dbReference type="SMART" id="SM00487">
    <property type="entry name" value="DEXDc"/>
    <property type="match status" value="1"/>
</dbReference>
<keyword evidence="6" id="KW-0238">DNA-binding</keyword>
<dbReference type="CDD" id="cd04488">
    <property type="entry name" value="RecG_wedge_OBF"/>
    <property type="match status" value="1"/>
</dbReference>
<dbReference type="InterPro" id="IPR012340">
    <property type="entry name" value="NA-bd_OB-fold"/>
</dbReference>
<evidence type="ECO:0000313" key="12">
    <source>
        <dbReference type="Proteomes" id="UP001195483"/>
    </source>
</evidence>
<proteinExistence type="predicted"/>
<feature type="domain" description="Helicase ATP-binding" evidence="9">
    <location>
        <begin position="284"/>
        <end position="445"/>
    </location>
</feature>
<dbReference type="SMART" id="SM00490">
    <property type="entry name" value="HELICc"/>
    <property type="match status" value="1"/>
</dbReference>
<dbReference type="PROSITE" id="PS51194">
    <property type="entry name" value="HELICASE_CTER"/>
    <property type="match status" value="1"/>
</dbReference>